<protein>
    <submittedName>
        <fullName evidence="1">Uncharacterized protein</fullName>
    </submittedName>
</protein>
<dbReference type="GeneID" id="20089549"/>
<dbReference type="EMBL" id="KI913991">
    <property type="protein sequence ID" value="ETV93445.1"/>
    <property type="molecule type" value="Genomic_DNA"/>
</dbReference>
<dbReference type="PANTHER" id="PTHR46586">
    <property type="entry name" value="ANKYRIN REPEAT-CONTAINING PROTEIN"/>
    <property type="match status" value="1"/>
</dbReference>
<evidence type="ECO:0000313" key="1">
    <source>
        <dbReference type="EMBL" id="ETV93445.1"/>
    </source>
</evidence>
<dbReference type="PANTHER" id="PTHR46586:SF3">
    <property type="entry name" value="ANKYRIN REPEAT-CONTAINING PROTEIN"/>
    <property type="match status" value="1"/>
</dbReference>
<dbReference type="EMBL" id="QUSY01002457">
    <property type="protein sequence ID" value="RHY21153.1"/>
    <property type="molecule type" value="Genomic_DNA"/>
</dbReference>
<dbReference type="SUPFAM" id="SSF48403">
    <property type="entry name" value="Ankyrin repeat"/>
    <property type="match status" value="1"/>
</dbReference>
<evidence type="ECO:0000313" key="2">
    <source>
        <dbReference type="EMBL" id="RHY21153.1"/>
    </source>
</evidence>
<evidence type="ECO:0000313" key="3">
    <source>
        <dbReference type="Proteomes" id="UP000285060"/>
    </source>
</evidence>
<gene>
    <name evidence="2" type="ORF">DYB32_009880</name>
    <name evidence="1" type="ORF">H310_12499</name>
</gene>
<organism evidence="1">
    <name type="scientific">Aphanomyces invadans</name>
    <dbReference type="NCBI Taxonomy" id="157072"/>
    <lineage>
        <taxon>Eukaryota</taxon>
        <taxon>Sar</taxon>
        <taxon>Stramenopiles</taxon>
        <taxon>Oomycota</taxon>
        <taxon>Saprolegniomycetes</taxon>
        <taxon>Saprolegniales</taxon>
        <taxon>Verrucalvaceae</taxon>
        <taxon>Aphanomyces</taxon>
    </lineage>
</organism>
<proteinExistence type="predicted"/>
<dbReference type="RefSeq" id="XP_008877787.1">
    <property type="nucleotide sequence ID" value="XM_008879565.1"/>
</dbReference>
<dbReference type="Pfam" id="PF12796">
    <property type="entry name" value="Ank_2"/>
    <property type="match status" value="2"/>
</dbReference>
<accession>A0A024TH30</accession>
<dbReference type="InterPro" id="IPR052050">
    <property type="entry name" value="SecEffector_AnkRepeat"/>
</dbReference>
<reference evidence="2 3" key="2">
    <citation type="submission" date="2018-08" db="EMBL/GenBank/DDBJ databases">
        <title>Aphanomyces genome sequencing and annotation.</title>
        <authorList>
            <person name="Minardi D."/>
            <person name="Oidtmann B."/>
            <person name="Van Der Giezen M."/>
            <person name="Studholme D.J."/>
        </authorList>
    </citation>
    <scope>NUCLEOTIDE SEQUENCE [LARGE SCALE GENOMIC DNA]</scope>
    <source>
        <strain evidence="2 3">NJM0002</strain>
    </source>
</reference>
<name>A0A024TH30_9STRA</name>
<dbReference type="InterPro" id="IPR002110">
    <property type="entry name" value="Ankyrin_rpt"/>
</dbReference>
<dbReference type="VEuPathDB" id="FungiDB:H310_12499"/>
<dbReference type="AlphaFoldDB" id="A0A024TH30"/>
<keyword evidence="3" id="KW-1185">Reference proteome</keyword>
<dbReference type="OrthoDB" id="60283at2759"/>
<reference evidence="1" key="1">
    <citation type="submission" date="2013-12" db="EMBL/GenBank/DDBJ databases">
        <title>The Genome Sequence of Aphanomyces invadans NJM9701.</title>
        <authorList>
            <consortium name="The Broad Institute Genomics Platform"/>
            <person name="Russ C."/>
            <person name="Tyler B."/>
            <person name="van West P."/>
            <person name="Dieguez-Uribeondo J."/>
            <person name="Young S.K."/>
            <person name="Zeng Q."/>
            <person name="Gargeya S."/>
            <person name="Fitzgerald M."/>
            <person name="Abouelleil A."/>
            <person name="Alvarado L."/>
            <person name="Chapman S.B."/>
            <person name="Gainer-Dewar J."/>
            <person name="Goldberg J."/>
            <person name="Griggs A."/>
            <person name="Gujja S."/>
            <person name="Hansen M."/>
            <person name="Howarth C."/>
            <person name="Imamovic A."/>
            <person name="Ireland A."/>
            <person name="Larimer J."/>
            <person name="McCowan C."/>
            <person name="Murphy C."/>
            <person name="Pearson M."/>
            <person name="Poon T.W."/>
            <person name="Priest M."/>
            <person name="Roberts A."/>
            <person name="Saif S."/>
            <person name="Shea T."/>
            <person name="Sykes S."/>
            <person name="Wortman J."/>
            <person name="Nusbaum C."/>
            <person name="Birren B."/>
        </authorList>
    </citation>
    <scope>NUCLEOTIDE SEQUENCE [LARGE SCALE GENOMIC DNA]</scope>
    <source>
        <strain evidence="1">NJM9701</strain>
    </source>
</reference>
<dbReference type="Proteomes" id="UP000285060">
    <property type="component" value="Unassembled WGS sequence"/>
</dbReference>
<sequence>MADLALLHMPELRMLIFSFQRGVPYALTLPMCMGGTSMPVGKAWSLFQTLTQASSSVRTANTIRTKPSNADAGKEVTWAIALLAHLDTHQAHNIADHLAFVDLYAHRWPRMFTQLVLDGLAETGKVAILAHLYSTYRVICSAKALKRAAQFGHLSVLEYVHAHQIYDEWSVHVLDKAAASGHLNIVQFLHSHRPEGGTTAAMDLAALGGHFDVLVFLHHARTEGCTTNAIRNAAKEGHLDIVKFLSAHRVEGCTKEALNMAAAAGYLDIVHWLVQHRTEGNVEEAMVYAARHGHVDVVKFLHVNGRCRRTKSPSSSKILVDVAAANGHLDVVRFIHDVAGHELPPWGWCSAHVKALVTPRRKNGVVTGFF</sequence>
<dbReference type="Gene3D" id="1.25.40.20">
    <property type="entry name" value="Ankyrin repeat-containing domain"/>
    <property type="match status" value="2"/>
</dbReference>
<dbReference type="InterPro" id="IPR036770">
    <property type="entry name" value="Ankyrin_rpt-contain_sf"/>
</dbReference>